<dbReference type="AlphaFoldDB" id="A0A177P3C2"/>
<comment type="pathway">
    <text evidence="10">Cell wall biogenesis; peptidoglycan biosynthesis.</text>
</comment>
<keyword evidence="7 10" id="KW-0472">Membrane</keyword>
<dbReference type="CDD" id="cd13123">
    <property type="entry name" value="MATE_MurJ_like"/>
    <property type="match status" value="1"/>
</dbReference>
<dbReference type="EMBL" id="LUUK01000042">
    <property type="protein sequence ID" value="OAI24808.1"/>
    <property type="molecule type" value="Genomic_DNA"/>
</dbReference>
<evidence type="ECO:0000256" key="8">
    <source>
        <dbReference type="ARBA" id="ARBA00060041"/>
    </source>
</evidence>
<evidence type="ECO:0000256" key="5">
    <source>
        <dbReference type="ARBA" id="ARBA00022984"/>
    </source>
</evidence>
<evidence type="ECO:0000256" key="10">
    <source>
        <dbReference type="HAMAP-Rule" id="MF_02078"/>
    </source>
</evidence>
<feature type="transmembrane region" description="Helical" evidence="10">
    <location>
        <begin position="444"/>
        <end position="465"/>
    </location>
</feature>
<protein>
    <recommendedName>
        <fullName evidence="10">Probable lipid II flippase MurJ</fullName>
    </recommendedName>
</protein>
<dbReference type="InterPro" id="IPR004268">
    <property type="entry name" value="MurJ"/>
</dbReference>
<keyword evidence="10 11" id="KW-0813">Transport</keyword>
<dbReference type="GO" id="GO:0034204">
    <property type="term" value="P:lipid translocation"/>
    <property type="evidence" value="ECO:0007669"/>
    <property type="project" value="TreeGrafter"/>
</dbReference>
<comment type="similarity">
    <text evidence="9 10 11">Belongs to the MurJ/MviN family.</text>
</comment>
<comment type="subcellular location">
    <subcellularLocation>
        <location evidence="10">Cell inner membrane</location>
        <topology evidence="10">Multi-pass membrane protein</topology>
    </subcellularLocation>
    <subcellularLocation>
        <location evidence="1">Cell membrane</location>
        <topology evidence="1">Multi-pass membrane protein</topology>
    </subcellularLocation>
</comment>
<dbReference type="GO" id="GO:0008360">
    <property type="term" value="P:regulation of cell shape"/>
    <property type="evidence" value="ECO:0007669"/>
    <property type="project" value="UniProtKB-UniRule"/>
</dbReference>
<dbReference type="PANTHER" id="PTHR47019">
    <property type="entry name" value="LIPID II FLIPPASE MURJ"/>
    <property type="match status" value="1"/>
</dbReference>
<evidence type="ECO:0000256" key="6">
    <source>
        <dbReference type="ARBA" id="ARBA00022989"/>
    </source>
</evidence>
<evidence type="ECO:0000256" key="3">
    <source>
        <dbReference type="ARBA" id="ARBA00022692"/>
    </source>
</evidence>
<sequence length="514" mass="55116">MSKQLYKSTAIVGSMTMISRVMGFIRDMLVANLFGVNADTDAFFVAFRIPNLLRRLFAEGAFAHAFVPVLAEYSGQGERSALRGFIDRTFGTLAGLLFLMTLLGTMAAPLLILLVAPGFVADHAHFVPAAEMLRITLPYLFFISLVAFAGAILNAEGRFAVPALTPVILNLVMIAAAVWLAPHLERPITALAWGVFAAGIMQLLFQIPSLWRIGLMPRPRWAYRDPGVQRVVKLMLPAIFGVSVVQINMLVGTLIASFLAAGSVSWLYYSDRLVEFPLGILGVALSTVILPNLSKNHIAADRAAFSAALDWGLKLVVLIGVPATLGLTQLAEPLLSTLFQYHEFGVEDVHMTGRSLAAYALGLLALMLIKILVPGFTARLDTRSPVRFGMSAVAANGVLNLLLVPFLAHAGVALAATLAAYLNAGLLLNALLRNGTYRPRPGWLAFAARIVIASATMSGFLIYFVQPEVWFSWGAGQRGLQLGAAVGGAIAVYAAVLLICGLRPRDLSFSVAPS</sequence>
<evidence type="ECO:0000256" key="7">
    <source>
        <dbReference type="ARBA" id="ARBA00023136"/>
    </source>
</evidence>
<keyword evidence="13" id="KW-1185">Reference proteome</keyword>
<evidence type="ECO:0000313" key="13">
    <source>
        <dbReference type="Proteomes" id="UP000077628"/>
    </source>
</evidence>
<name>A0A177P3C2_9GAMM</name>
<evidence type="ECO:0000313" key="12">
    <source>
        <dbReference type="EMBL" id="OAI24808.1"/>
    </source>
</evidence>
<dbReference type="GO" id="GO:0071555">
    <property type="term" value="P:cell wall organization"/>
    <property type="evidence" value="ECO:0007669"/>
    <property type="project" value="UniProtKB-UniRule"/>
</dbReference>
<evidence type="ECO:0000256" key="11">
    <source>
        <dbReference type="PIRNR" id="PIRNR002869"/>
    </source>
</evidence>
<evidence type="ECO:0000256" key="9">
    <source>
        <dbReference type="ARBA" id="ARBA00061532"/>
    </source>
</evidence>
<dbReference type="UniPathway" id="UPA00219"/>
<feature type="transmembrane region" description="Helical" evidence="10">
    <location>
        <begin position="93"/>
        <end position="116"/>
    </location>
</feature>
<keyword evidence="10 11" id="KW-0961">Cell wall biogenesis/degradation</keyword>
<keyword evidence="4 10" id="KW-0133">Cell shape</keyword>
<dbReference type="HAMAP" id="MF_02078">
    <property type="entry name" value="MurJ_MviN"/>
    <property type="match status" value="1"/>
</dbReference>
<dbReference type="STRING" id="702114.A1355_20170"/>
<feature type="transmembrane region" description="Helical" evidence="10">
    <location>
        <begin position="356"/>
        <end position="376"/>
    </location>
</feature>
<dbReference type="GO" id="GO:0005886">
    <property type="term" value="C:plasma membrane"/>
    <property type="evidence" value="ECO:0007669"/>
    <property type="project" value="UniProtKB-SubCell"/>
</dbReference>
<keyword evidence="2 10" id="KW-1003">Cell membrane</keyword>
<dbReference type="InterPro" id="IPR051050">
    <property type="entry name" value="Lipid_II_flippase_MurJ/MviN"/>
</dbReference>
<feature type="transmembrane region" description="Helical" evidence="10">
    <location>
        <begin position="167"/>
        <end position="184"/>
    </location>
</feature>
<feature type="transmembrane region" description="Helical" evidence="10">
    <location>
        <begin position="388"/>
        <end position="407"/>
    </location>
</feature>
<dbReference type="RefSeq" id="WP_064025276.1">
    <property type="nucleotide sequence ID" value="NZ_LUUK01000042.1"/>
</dbReference>
<dbReference type="GO" id="GO:0015648">
    <property type="term" value="F:lipid-linked peptidoglycan transporter activity"/>
    <property type="evidence" value="ECO:0007669"/>
    <property type="project" value="UniProtKB-UniRule"/>
</dbReference>
<dbReference type="Pfam" id="PF03023">
    <property type="entry name" value="MurJ"/>
    <property type="match status" value="1"/>
</dbReference>
<evidence type="ECO:0000256" key="2">
    <source>
        <dbReference type="ARBA" id="ARBA00022475"/>
    </source>
</evidence>
<feature type="transmembrane region" description="Helical" evidence="10">
    <location>
        <begin position="413"/>
        <end position="432"/>
    </location>
</feature>
<feature type="transmembrane region" description="Helical" evidence="10">
    <location>
        <begin position="190"/>
        <end position="213"/>
    </location>
</feature>
<feature type="transmembrane region" description="Helical" evidence="10">
    <location>
        <begin position="311"/>
        <end position="331"/>
    </location>
</feature>
<proteinExistence type="inferred from homology"/>
<dbReference type="GO" id="GO:0009252">
    <property type="term" value="P:peptidoglycan biosynthetic process"/>
    <property type="evidence" value="ECO:0007669"/>
    <property type="project" value="UniProtKB-UniRule"/>
</dbReference>
<keyword evidence="3 10" id="KW-0812">Transmembrane</keyword>
<dbReference type="OrthoDB" id="9816572at2"/>
<comment type="function">
    <text evidence="8 10 11">Involved in peptidoglycan biosynthesis. Transports lipid-linked peptidoglycan precursors from the inner to the outer leaflet of the cytoplasmic membrane.</text>
</comment>
<dbReference type="PIRSF" id="PIRSF002869">
    <property type="entry name" value="MviN"/>
    <property type="match status" value="1"/>
</dbReference>
<organism evidence="12 13">
    <name type="scientific">Methylomonas koyamae</name>
    <dbReference type="NCBI Taxonomy" id="702114"/>
    <lineage>
        <taxon>Bacteria</taxon>
        <taxon>Pseudomonadati</taxon>
        <taxon>Pseudomonadota</taxon>
        <taxon>Gammaproteobacteria</taxon>
        <taxon>Methylococcales</taxon>
        <taxon>Methylococcaceae</taxon>
        <taxon>Methylomonas</taxon>
    </lineage>
</organism>
<reference evidence="13" key="1">
    <citation type="submission" date="2016-03" db="EMBL/GenBank/DDBJ databases">
        <authorList>
            <person name="Heylen K."/>
            <person name="De Vos P."/>
            <person name="Vekeman B."/>
        </authorList>
    </citation>
    <scope>NUCLEOTIDE SEQUENCE [LARGE SCALE GENOMIC DNA]</scope>
    <source>
        <strain evidence="13">R-45383</strain>
    </source>
</reference>
<dbReference type="PRINTS" id="PR01806">
    <property type="entry name" value="VIRFACTRMVIN"/>
</dbReference>
<keyword evidence="10" id="KW-0997">Cell inner membrane</keyword>
<feature type="transmembrane region" description="Helical" evidence="10">
    <location>
        <begin position="273"/>
        <end position="290"/>
    </location>
</feature>
<comment type="caution">
    <text evidence="12">The sequence shown here is derived from an EMBL/GenBank/DDBJ whole genome shotgun (WGS) entry which is preliminary data.</text>
</comment>
<dbReference type="NCBIfam" id="TIGR01695">
    <property type="entry name" value="murJ_mviN"/>
    <property type="match status" value="1"/>
</dbReference>
<feature type="transmembrane region" description="Helical" evidence="10">
    <location>
        <begin position="480"/>
        <end position="500"/>
    </location>
</feature>
<gene>
    <name evidence="10" type="primary">murJ</name>
    <name evidence="12" type="ORF">A1355_20170</name>
</gene>
<evidence type="ECO:0000256" key="1">
    <source>
        <dbReference type="ARBA" id="ARBA00004651"/>
    </source>
</evidence>
<dbReference type="PANTHER" id="PTHR47019:SF1">
    <property type="entry name" value="LIPID II FLIPPASE MURJ"/>
    <property type="match status" value="1"/>
</dbReference>
<feature type="transmembrane region" description="Helical" evidence="10">
    <location>
        <begin position="234"/>
        <end position="261"/>
    </location>
</feature>
<dbReference type="Proteomes" id="UP000077628">
    <property type="component" value="Unassembled WGS sequence"/>
</dbReference>
<keyword evidence="6 10" id="KW-1133">Transmembrane helix</keyword>
<evidence type="ECO:0000256" key="4">
    <source>
        <dbReference type="ARBA" id="ARBA00022960"/>
    </source>
</evidence>
<accession>A0A177P3C2</accession>
<feature type="transmembrane region" description="Helical" evidence="10">
    <location>
        <begin position="136"/>
        <end position="155"/>
    </location>
</feature>
<keyword evidence="5 10" id="KW-0573">Peptidoglycan synthesis</keyword>